<proteinExistence type="predicted"/>
<feature type="region of interest" description="Disordered" evidence="1">
    <location>
        <begin position="148"/>
        <end position="320"/>
    </location>
</feature>
<dbReference type="AlphaFoldDB" id="A0A6A5YLN0"/>
<evidence type="ECO:0000313" key="3">
    <source>
        <dbReference type="Proteomes" id="UP000799770"/>
    </source>
</evidence>
<protein>
    <submittedName>
        <fullName evidence="2">Uncharacterized protein</fullName>
    </submittedName>
</protein>
<feature type="region of interest" description="Disordered" evidence="1">
    <location>
        <begin position="1"/>
        <end position="36"/>
    </location>
</feature>
<evidence type="ECO:0000313" key="2">
    <source>
        <dbReference type="EMBL" id="KAF2108179.1"/>
    </source>
</evidence>
<name>A0A6A5YLN0_9PLEO</name>
<feature type="compositionally biased region" description="Basic and acidic residues" evidence="1">
    <location>
        <begin position="178"/>
        <end position="212"/>
    </location>
</feature>
<evidence type="ECO:0000256" key="1">
    <source>
        <dbReference type="SAM" id="MobiDB-lite"/>
    </source>
</evidence>
<dbReference type="EMBL" id="ML977349">
    <property type="protein sequence ID" value="KAF2108179.1"/>
    <property type="molecule type" value="Genomic_DNA"/>
</dbReference>
<gene>
    <name evidence="2" type="ORF">BDV96DRAFT_653069</name>
</gene>
<feature type="compositionally biased region" description="Polar residues" evidence="1">
    <location>
        <begin position="214"/>
        <end position="234"/>
    </location>
</feature>
<reference evidence="2" key="1">
    <citation type="journal article" date="2020" name="Stud. Mycol.">
        <title>101 Dothideomycetes genomes: a test case for predicting lifestyles and emergence of pathogens.</title>
        <authorList>
            <person name="Haridas S."/>
            <person name="Albert R."/>
            <person name="Binder M."/>
            <person name="Bloem J."/>
            <person name="Labutti K."/>
            <person name="Salamov A."/>
            <person name="Andreopoulos B."/>
            <person name="Baker S."/>
            <person name="Barry K."/>
            <person name="Bills G."/>
            <person name="Bluhm B."/>
            <person name="Cannon C."/>
            <person name="Castanera R."/>
            <person name="Culley D."/>
            <person name="Daum C."/>
            <person name="Ezra D."/>
            <person name="Gonzalez J."/>
            <person name="Henrissat B."/>
            <person name="Kuo A."/>
            <person name="Liang C."/>
            <person name="Lipzen A."/>
            <person name="Lutzoni F."/>
            <person name="Magnuson J."/>
            <person name="Mondo S."/>
            <person name="Nolan M."/>
            <person name="Ohm R."/>
            <person name="Pangilinan J."/>
            <person name="Park H.-J."/>
            <person name="Ramirez L."/>
            <person name="Alfaro M."/>
            <person name="Sun H."/>
            <person name="Tritt A."/>
            <person name="Yoshinaga Y."/>
            <person name="Zwiers L.-H."/>
            <person name="Turgeon B."/>
            <person name="Goodwin S."/>
            <person name="Spatafora J."/>
            <person name="Crous P."/>
            <person name="Grigoriev I."/>
        </authorList>
    </citation>
    <scope>NUCLEOTIDE SEQUENCE</scope>
    <source>
        <strain evidence="2">CBS 627.86</strain>
    </source>
</reference>
<feature type="compositionally biased region" description="Low complexity" evidence="1">
    <location>
        <begin position="19"/>
        <end position="29"/>
    </location>
</feature>
<accession>A0A6A5YLN0</accession>
<feature type="compositionally biased region" description="Basic and acidic residues" evidence="1">
    <location>
        <begin position="275"/>
        <end position="320"/>
    </location>
</feature>
<keyword evidence="3" id="KW-1185">Reference proteome</keyword>
<organism evidence="2 3">
    <name type="scientific">Lophiotrema nucula</name>
    <dbReference type="NCBI Taxonomy" id="690887"/>
    <lineage>
        <taxon>Eukaryota</taxon>
        <taxon>Fungi</taxon>
        <taxon>Dikarya</taxon>
        <taxon>Ascomycota</taxon>
        <taxon>Pezizomycotina</taxon>
        <taxon>Dothideomycetes</taxon>
        <taxon>Pleosporomycetidae</taxon>
        <taxon>Pleosporales</taxon>
        <taxon>Lophiotremataceae</taxon>
        <taxon>Lophiotrema</taxon>
    </lineage>
</organism>
<sequence>MAPKRIRKPVFTIPEPISSRRPSSSTQSRTRFKTKDEWKALREEAESIIEPIKTMLPSSVWETWDEDFDFLEQEAMGKIHEMEAVVEQNPEIMPFHNNVAMLMNNFLGHDLFPVVTADSEDSIKEQMASKGSGIVKDLKEIEDAKATDNTGSAKFNGSGEGLFSRDAGYSGGDTTGVTHREDEHDTSTGKEDLQKASKQPDKPLEKVRDFEKTMGTNPQQESSGLSRANIQSSVVHGRPDEKPTYRKMPLGSMLNKSDDTGGVPNITQAGCLPDLQKRKRDEKSPSLDPPYDREASPKKARNDSKSIETDHPEHRAGQDV</sequence>
<dbReference type="Proteomes" id="UP000799770">
    <property type="component" value="Unassembled WGS sequence"/>
</dbReference>